<gene>
    <name evidence="13" type="ORF">GP486_004723</name>
</gene>
<dbReference type="InterPro" id="IPR015803">
    <property type="entry name" value="Cys-tRNA-ligase"/>
</dbReference>
<evidence type="ECO:0000256" key="5">
    <source>
        <dbReference type="ARBA" id="ARBA00022741"/>
    </source>
</evidence>
<dbReference type="GO" id="GO:0005737">
    <property type="term" value="C:cytoplasm"/>
    <property type="evidence" value="ECO:0007669"/>
    <property type="project" value="TreeGrafter"/>
</dbReference>
<dbReference type="Pfam" id="PF01406">
    <property type="entry name" value="tRNA-synt_1e"/>
    <property type="match status" value="1"/>
</dbReference>
<dbReference type="SUPFAM" id="SSF47323">
    <property type="entry name" value="Anticodon-binding domain of a subclass of class I aminoacyl-tRNA synthetases"/>
    <property type="match status" value="1"/>
</dbReference>
<keyword evidence="3" id="KW-0436">Ligase</keyword>
<dbReference type="InterPro" id="IPR009080">
    <property type="entry name" value="tRNAsynth_Ia_anticodon-bd"/>
</dbReference>
<keyword evidence="8" id="KW-0648">Protein biosynthesis</keyword>
<dbReference type="Gene3D" id="1.20.120.640">
    <property type="entry name" value="Anticodon-binding domain of a subclass of class I aminoacyl-tRNA synthetases"/>
    <property type="match status" value="1"/>
</dbReference>
<name>A0A9P8LAL5_9PEZI</name>
<evidence type="ECO:0000256" key="2">
    <source>
        <dbReference type="ARBA" id="ARBA00012832"/>
    </source>
</evidence>
<dbReference type="GO" id="GO:0006423">
    <property type="term" value="P:cysteinyl-tRNA aminoacylation"/>
    <property type="evidence" value="ECO:0007669"/>
    <property type="project" value="InterPro"/>
</dbReference>
<keyword evidence="5" id="KW-0547">Nucleotide-binding</keyword>
<evidence type="ECO:0000259" key="12">
    <source>
        <dbReference type="Pfam" id="PF01406"/>
    </source>
</evidence>
<reference evidence="13" key="1">
    <citation type="submission" date="2021-03" db="EMBL/GenBank/DDBJ databases">
        <title>Comparative genomics and phylogenomic investigation of the class Geoglossomycetes provide insights into ecological specialization and systematics.</title>
        <authorList>
            <person name="Melie T."/>
            <person name="Pirro S."/>
            <person name="Miller A.N."/>
            <person name="Quandt A."/>
        </authorList>
    </citation>
    <scope>NUCLEOTIDE SEQUENCE</scope>
    <source>
        <strain evidence="13">CAQ_001_2017</strain>
    </source>
</reference>
<dbReference type="InterPro" id="IPR024909">
    <property type="entry name" value="Cys-tRNA/MSH_ligase"/>
</dbReference>
<dbReference type="Gene3D" id="3.40.50.620">
    <property type="entry name" value="HUPs"/>
    <property type="match status" value="1"/>
</dbReference>
<keyword evidence="14" id="KW-1185">Reference proteome</keyword>
<evidence type="ECO:0000256" key="3">
    <source>
        <dbReference type="ARBA" id="ARBA00022598"/>
    </source>
</evidence>
<dbReference type="NCBIfam" id="TIGR00435">
    <property type="entry name" value="cysS"/>
    <property type="match status" value="1"/>
</dbReference>
<dbReference type="PANTHER" id="PTHR10890:SF3">
    <property type="entry name" value="CYSTEINE--TRNA LIGASE, CYTOPLASMIC"/>
    <property type="match status" value="1"/>
</dbReference>
<organism evidence="13 14">
    <name type="scientific">Trichoglossum hirsutum</name>
    <dbReference type="NCBI Taxonomy" id="265104"/>
    <lineage>
        <taxon>Eukaryota</taxon>
        <taxon>Fungi</taxon>
        <taxon>Dikarya</taxon>
        <taxon>Ascomycota</taxon>
        <taxon>Pezizomycotina</taxon>
        <taxon>Geoglossomycetes</taxon>
        <taxon>Geoglossales</taxon>
        <taxon>Geoglossaceae</taxon>
        <taxon>Trichoglossum</taxon>
    </lineage>
</organism>
<evidence type="ECO:0000256" key="9">
    <source>
        <dbReference type="ARBA" id="ARBA00023146"/>
    </source>
</evidence>
<keyword evidence="6" id="KW-0862">Zinc</keyword>
<evidence type="ECO:0000256" key="10">
    <source>
        <dbReference type="ARBA" id="ARBA00031499"/>
    </source>
</evidence>
<evidence type="ECO:0000256" key="6">
    <source>
        <dbReference type="ARBA" id="ARBA00022833"/>
    </source>
</evidence>
<keyword evidence="11" id="KW-0175">Coiled coil</keyword>
<feature type="domain" description="tRNA synthetases class I catalytic" evidence="12">
    <location>
        <begin position="42"/>
        <end position="488"/>
    </location>
</feature>
<feature type="coiled-coil region" evidence="11">
    <location>
        <begin position="812"/>
        <end position="839"/>
    </location>
</feature>
<keyword evidence="7" id="KW-0067">ATP-binding</keyword>
<dbReference type="EC" id="6.1.1.16" evidence="2"/>
<proteinExistence type="inferred from homology"/>
<dbReference type="InterPro" id="IPR032678">
    <property type="entry name" value="tRNA-synt_1_cat_dom"/>
</dbReference>
<evidence type="ECO:0000313" key="14">
    <source>
        <dbReference type="Proteomes" id="UP000750711"/>
    </source>
</evidence>
<dbReference type="PANTHER" id="PTHR10890">
    <property type="entry name" value="CYSTEINYL-TRNA SYNTHETASE"/>
    <property type="match status" value="1"/>
</dbReference>
<dbReference type="HAMAP" id="MF_00041">
    <property type="entry name" value="Cys_tRNA_synth"/>
    <property type="match status" value="1"/>
</dbReference>
<dbReference type="InterPro" id="IPR014729">
    <property type="entry name" value="Rossmann-like_a/b/a_fold"/>
</dbReference>
<evidence type="ECO:0000256" key="7">
    <source>
        <dbReference type="ARBA" id="ARBA00022840"/>
    </source>
</evidence>
<dbReference type="EMBL" id="JAGHQM010000788">
    <property type="protein sequence ID" value="KAH0558624.1"/>
    <property type="molecule type" value="Genomic_DNA"/>
</dbReference>
<dbReference type="SUPFAM" id="SSF52374">
    <property type="entry name" value="Nucleotidylyl transferase"/>
    <property type="match status" value="1"/>
</dbReference>
<dbReference type="CDD" id="cd00672">
    <property type="entry name" value="CysRS_core"/>
    <property type="match status" value="1"/>
</dbReference>
<keyword evidence="4" id="KW-0479">Metal-binding</keyword>
<dbReference type="GO" id="GO:0046872">
    <property type="term" value="F:metal ion binding"/>
    <property type="evidence" value="ECO:0007669"/>
    <property type="project" value="UniProtKB-KW"/>
</dbReference>
<dbReference type="PRINTS" id="PR00983">
    <property type="entry name" value="TRNASYNTHCYS"/>
</dbReference>
<dbReference type="AlphaFoldDB" id="A0A9P8LAL5"/>
<accession>A0A9P8LAL5</accession>
<comment type="caution">
    <text evidence="13">The sequence shown here is derived from an EMBL/GenBank/DDBJ whole genome shotgun (WGS) entry which is preliminary data.</text>
</comment>
<evidence type="ECO:0000256" key="4">
    <source>
        <dbReference type="ARBA" id="ARBA00022723"/>
    </source>
</evidence>
<dbReference type="GO" id="GO:0004817">
    <property type="term" value="F:cysteine-tRNA ligase activity"/>
    <property type="evidence" value="ECO:0007669"/>
    <property type="project" value="UniProtKB-EC"/>
</dbReference>
<protein>
    <recommendedName>
        <fullName evidence="2">cysteine--tRNA ligase</fullName>
        <ecNumber evidence="2">6.1.1.16</ecNumber>
    </recommendedName>
    <alternativeName>
        <fullName evidence="10">Cysteinyl-tRNA synthetase</fullName>
    </alternativeName>
</protein>
<dbReference type="Proteomes" id="UP000750711">
    <property type="component" value="Unassembled WGS sequence"/>
</dbReference>
<evidence type="ECO:0000256" key="1">
    <source>
        <dbReference type="ARBA" id="ARBA00001947"/>
    </source>
</evidence>
<evidence type="ECO:0000313" key="13">
    <source>
        <dbReference type="EMBL" id="KAH0558624.1"/>
    </source>
</evidence>
<sequence length="898" mass="101317">MSAAASRQQPPWHAPSGVMSRLTVYNSLTRTKNHFVPLDPRGKEVTWYCCGPTVYDAGHLGHARNYISTDILRRLMRDYFGYDVLFVMNITDVDDKIIVRARQEHFLAEFRQKHSCITDPAVLNTALSAFHAYTGRNLPLLEKGTQPDSYEKESKRAYSSVLEGGTITGQGTPGENEAKLKMHIKTLSSASRAIVMAKKDTSSISDDEFYGLTGDILQQYLDSLYGSSIDPEEYGIFAKLTQHWERHFNEDLRSLNCLPPDIVTRVSEYIPENVAFVERIVNNGFAYKTPDGSVYFDIKAFEAAGNNYARLEPWNRNDKELLADGEGSLAKKSGVEKRSDADFALWKSSKPGEPSWPSPWGRGRPGWHIECSAMSSKVLGRQMDIHSGGIDLAFPHHDNEIAQSEAYWTESTPNCTSKSSQNHQWVNYFLHMGHLSISGSKMSKSLKNFTTIRTALEKQWTARGLRIVFLMGGWKERIEVTDDVVSAARAWEATVNVSFTSHLRTGKRNTDSFNKKFFTNVGALIAEQEGTLESGALIPQPFREEEHQLWEQLREAKAKLDDALCDSFNTPAAMGTLSDLISKANIYISTSQKTHLGLAAIKGVARWVTRIVGIFGLVASSAGPDGGDRIGWGSGSSVGGLGQDGAGSLTPRDITHRYLQPFSTFRDKMRKLAAFHKDSPIALEILKICDTTREDLRAVDVYFEDQFPSHRSYVRFVPKDGAKVFPDSQTTALRFVRPFSVFRDKMRQLAIKNSKSDAITKEILLECDSVRDNDLTNLGIYLDDRDAGQPALIKFVPREQLVADREERLTKAAEVARKKEEARLERERLEREKVEKGRLSHLEMFRTSEYKEWDEEGIPIRDAGGEEITKSRGKKLRKDWERQKRLHEEWLKRESDGG</sequence>
<comment type="cofactor">
    <cofactor evidence="1">
        <name>Zn(2+)</name>
        <dbReference type="ChEBI" id="CHEBI:29105"/>
    </cofactor>
</comment>
<evidence type="ECO:0000256" key="8">
    <source>
        <dbReference type="ARBA" id="ARBA00022917"/>
    </source>
</evidence>
<dbReference type="GO" id="GO:0005524">
    <property type="term" value="F:ATP binding"/>
    <property type="evidence" value="ECO:0007669"/>
    <property type="project" value="UniProtKB-KW"/>
</dbReference>
<keyword evidence="9" id="KW-0030">Aminoacyl-tRNA synthetase</keyword>
<evidence type="ECO:0000256" key="11">
    <source>
        <dbReference type="SAM" id="Coils"/>
    </source>
</evidence>